<evidence type="ECO:0000256" key="2">
    <source>
        <dbReference type="ARBA" id="ARBA00022490"/>
    </source>
</evidence>
<feature type="modified residue" description="4-aspartylphosphate" evidence="8">
    <location>
        <position position="64"/>
    </location>
</feature>
<dbReference type="SUPFAM" id="SSF46894">
    <property type="entry name" value="C-terminal effector domain of the bipartite response regulators"/>
    <property type="match status" value="1"/>
</dbReference>
<evidence type="ECO:0000256" key="8">
    <source>
        <dbReference type="PROSITE-ProRule" id="PRU00169"/>
    </source>
</evidence>
<gene>
    <name evidence="12" type="ORF">DXV75_06780</name>
</gene>
<comment type="subcellular location">
    <subcellularLocation>
        <location evidence="1">Cytoplasm</location>
    </subcellularLocation>
</comment>
<dbReference type="OrthoDB" id="9802426at2"/>
<dbReference type="GO" id="GO:0032993">
    <property type="term" value="C:protein-DNA complex"/>
    <property type="evidence" value="ECO:0007669"/>
    <property type="project" value="TreeGrafter"/>
</dbReference>
<evidence type="ECO:0000313" key="13">
    <source>
        <dbReference type="Proteomes" id="UP000256561"/>
    </source>
</evidence>
<evidence type="ECO:0000256" key="3">
    <source>
        <dbReference type="ARBA" id="ARBA00022553"/>
    </source>
</evidence>
<feature type="domain" description="OmpR/PhoB-type" evidence="11">
    <location>
        <begin position="140"/>
        <end position="238"/>
    </location>
</feature>
<dbReference type="GO" id="GO:0000976">
    <property type="term" value="F:transcription cis-regulatory region binding"/>
    <property type="evidence" value="ECO:0007669"/>
    <property type="project" value="TreeGrafter"/>
</dbReference>
<dbReference type="Gene3D" id="3.40.50.2300">
    <property type="match status" value="1"/>
</dbReference>
<evidence type="ECO:0000256" key="7">
    <source>
        <dbReference type="ARBA" id="ARBA00023163"/>
    </source>
</evidence>
<dbReference type="CDD" id="cd17623">
    <property type="entry name" value="REC_OmpR_CpxR"/>
    <property type="match status" value="1"/>
</dbReference>
<accession>A0A3D8M9M8</accession>
<keyword evidence="2" id="KW-0963">Cytoplasm</keyword>
<dbReference type="InterPro" id="IPR039420">
    <property type="entry name" value="WalR-like"/>
</dbReference>
<dbReference type="GO" id="GO:0000156">
    <property type="term" value="F:phosphorelay response regulator activity"/>
    <property type="evidence" value="ECO:0007669"/>
    <property type="project" value="TreeGrafter"/>
</dbReference>
<dbReference type="SUPFAM" id="SSF52172">
    <property type="entry name" value="CheY-like"/>
    <property type="match status" value="1"/>
</dbReference>
<dbReference type="GO" id="GO:0005829">
    <property type="term" value="C:cytosol"/>
    <property type="evidence" value="ECO:0007669"/>
    <property type="project" value="TreeGrafter"/>
</dbReference>
<dbReference type="Pfam" id="PF00486">
    <property type="entry name" value="Trans_reg_C"/>
    <property type="match status" value="1"/>
</dbReference>
<organism evidence="12 13">
    <name type="scientific">Alteromonas aestuariivivens</name>
    <dbReference type="NCBI Taxonomy" id="1938339"/>
    <lineage>
        <taxon>Bacteria</taxon>
        <taxon>Pseudomonadati</taxon>
        <taxon>Pseudomonadota</taxon>
        <taxon>Gammaproteobacteria</taxon>
        <taxon>Alteromonadales</taxon>
        <taxon>Alteromonadaceae</taxon>
        <taxon>Alteromonas/Salinimonas group</taxon>
        <taxon>Alteromonas</taxon>
    </lineage>
</organism>
<dbReference type="PANTHER" id="PTHR48111">
    <property type="entry name" value="REGULATOR OF RPOS"/>
    <property type="match status" value="1"/>
</dbReference>
<dbReference type="CDD" id="cd00383">
    <property type="entry name" value="trans_reg_C"/>
    <property type="match status" value="1"/>
</dbReference>
<proteinExistence type="predicted"/>
<keyword evidence="3 8" id="KW-0597">Phosphoprotein</keyword>
<dbReference type="FunFam" id="3.40.50.2300:FF:000001">
    <property type="entry name" value="DNA-binding response regulator PhoB"/>
    <property type="match status" value="1"/>
</dbReference>
<dbReference type="Gene3D" id="6.10.250.690">
    <property type="match status" value="1"/>
</dbReference>
<dbReference type="GO" id="GO:0006355">
    <property type="term" value="P:regulation of DNA-templated transcription"/>
    <property type="evidence" value="ECO:0007669"/>
    <property type="project" value="InterPro"/>
</dbReference>
<dbReference type="PROSITE" id="PS50110">
    <property type="entry name" value="RESPONSE_REGULATORY"/>
    <property type="match status" value="1"/>
</dbReference>
<keyword evidence="13" id="KW-1185">Reference proteome</keyword>
<keyword evidence="6 9" id="KW-0238">DNA-binding</keyword>
<evidence type="ECO:0000256" key="1">
    <source>
        <dbReference type="ARBA" id="ARBA00004496"/>
    </source>
</evidence>
<keyword evidence="5" id="KW-0805">Transcription regulation</keyword>
<evidence type="ECO:0000259" key="10">
    <source>
        <dbReference type="PROSITE" id="PS50110"/>
    </source>
</evidence>
<dbReference type="InterPro" id="IPR001789">
    <property type="entry name" value="Sig_transdc_resp-reg_receiver"/>
</dbReference>
<dbReference type="SMART" id="SM00862">
    <property type="entry name" value="Trans_reg_C"/>
    <property type="match status" value="1"/>
</dbReference>
<evidence type="ECO:0000256" key="6">
    <source>
        <dbReference type="ARBA" id="ARBA00023125"/>
    </source>
</evidence>
<protein>
    <submittedName>
        <fullName evidence="12">Response regulator</fullName>
    </submittedName>
</protein>
<dbReference type="AlphaFoldDB" id="A0A3D8M9M8"/>
<dbReference type="InterPro" id="IPR016032">
    <property type="entry name" value="Sig_transdc_resp-reg_C-effctor"/>
</dbReference>
<feature type="domain" description="Response regulatory" evidence="10">
    <location>
        <begin position="14"/>
        <end position="128"/>
    </location>
</feature>
<dbReference type="Gene3D" id="1.10.10.10">
    <property type="entry name" value="Winged helix-like DNA-binding domain superfamily/Winged helix DNA-binding domain"/>
    <property type="match status" value="1"/>
</dbReference>
<feature type="DNA-binding region" description="OmpR/PhoB-type" evidence="9">
    <location>
        <begin position="140"/>
        <end position="238"/>
    </location>
</feature>
<evidence type="ECO:0000259" key="11">
    <source>
        <dbReference type="PROSITE" id="PS51755"/>
    </source>
</evidence>
<dbReference type="InterPro" id="IPR011006">
    <property type="entry name" value="CheY-like_superfamily"/>
</dbReference>
<evidence type="ECO:0000313" key="12">
    <source>
        <dbReference type="EMBL" id="RDV26686.1"/>
    </source>
</evidence>
<dbReference type="PROSITE" id="PS51755">
    <property type="entry name" value="OMPR_PHOB"/>
    <property type="match status" value="1"/>
</dbReference>
<dbReference type="InterPro" id="IPR001867">
    <property type="entry name" value="OmpR/PhoB-type_DNA-bd"/>
</dbReference>
<dbReference type="Pfam" id="PF00072">
    <property type="entry name" value="Response_reg"/>
    <property type="match status" value="1"/>
</dbReference>
<sequence length="240" mass="26549">MTSPDSFSLAGEHTLLLIDDDIELTDMLKTYLEGAGYNISVANDGESGLAMATASDHIDLILLDVMMPKMDGFDVLKKLRVSHYTPVLMLTARGDDYDRILGLELGADDYLPKPFNHRELLARIKAIFRRLELSTSGRSQQDLVVGGICLSASRQTVEVDKTPVILTGTEFSILQLLMLNAGQLVTKQDISQKVMGRKLMAFDRGIDMHVSNIRKKLSAVCKTDTIRTIRGSGYMLIRAV</sequence>
<evidence type="ECO:0000256" key="4">
    <source>
        <dbReference type="ARBA" id="ARBA00023012"/>
    </source>
</evidence>
<evidence type="ECO:0000256" key="9">
    <source>
        <dbReference type="PROSITE-ProRule" id="PRU01091"/>
    </source>
</evidence>
<dbReference type="Proteomes" id="UP000256561">
    <property type="component" value="Unassembled WGS sequence"/>
</dbReference>
<dbReference type="EMBL" id="QRHA01000004">
    <property type="protein sequence ID" value="RDV26686.1"/>
    <property type="molecule type" value="Genomic_DNA"/>
</dbReference>
<dbReference type="PANTHER" id="PTHR48111:SF39">
    <property type="entry name" value="TRANSCRIPTIONAL REGULATORY PROTEIN CPXR"/>
    <property type="match status" value="1"/>
</dbReference>
<evidence type="ECO:0000256" key="5">
    <source>
        <dbReference type="ARBA" id="ARBA00023015"/>
    </source>
</evidence>
<dbReference type="InterPro" id="IPR058124">
    <property type="entry name" value="CpxR-like_REC"/>
</dbReference>
<name>A0A3D8M9M8_9ALTE</name>
<keyword evidence="4" id="KW-0902">Two-component regulatory system</keyword>
<keyword evidence="7" id="KW-0804">Transcription</keyword>
<dbReference type="SMART" id="SM00448">
    <property type="entry name" value="REC"/>
    <property type="match status" value="1"/>
</dbReference>
<comment type="caution">
    <text evidence="12">The sequence shown here is derived from an EMBL/GenBank/DDBJ whole genome shotgun (WGS) entry which is preliminary data.</text>
</comment>
<reference evidence="13" key="1">
    <citation type="submission" date="2018-08" db="EMBL/GenBank/DDBJ databases">
        <authorList>
            <person name="Zhang J."/>
            <person name="Du Z.-J."/>
        </authorList>
    </citation>
    <scope>NUCLEOTIDE SEQUENCE [LARGE SCALE GENOMIC DNA]</scope>
    <source>
        <strain evidence="13">KCTC 52655</strain>
    </source>
</reference>
<dbReference type="InterPro" id="IPR036388">
    <property type="entry name" value="WH-like_DNA-bd_sf"/>
</dbReference>